<comment type="caution">
    <text evidence="10">The sequence shown here is derived from an EMBL/GenBank/DDBJ whole genome shotgun (WGS) entry which is preliminary data.</text>
</comment>
<dbReference type="Pfam" id="PF12114">
    <property type="entry name" value="Period_C"/>
    <property type="match status" value="1"/>
</dbReference>
<dbReference type="EMBL" id="JACMRX010000006">
    <property type="protein sequence ID" value="KAF7987928.1"/>
    <property type="molecule type" value="Genomic_DNA"/>
</dbReference>
<evidence type="ECO:0000313" key="11">
    <source>
        <dbReference type="Proteomes" id="UP000639338"/>
    </source>
</evidence>
<dbReference type="InterPro" id="IPR035965">
    <property type="entry name" value="PAS-like_dom_sf"/>
</dbReference>
<dbReference type="PROSITE" id="PS50112">
    <property type="entry name" value="PAS"/>
    <property type="match status" value="2"/>
</dbReference>
<keyword evidence="11" id="KW-1185">Reference proteome</keyword>
<feature type="region of interest" description="Disordered" evidence="8">
    <location>
        <begin position="528"/>
        <end position="575"/>
    </location>
</feature>
<dbReference type="InterPro" id="IPR000014">
    <property type="entry name" value="PAS"/>
</dbReference>
<accession>A0A834XIU6</accession>
<evidence type="ECO:0000256" key="2">
    <source>
        <dbReference type="ARBA" id="ARBA00022553"/>
    </source>
</evidence>
<feature type="coiled-coil region" evidence="7">
    <location>
        <begin position="859"/>
        <end position="918"/>
    </location>
</feature>
<evidence type="ECO:0000313" key="10">
    <source>
        <dbReference type="EMBL" id="KAF7987928.1"/>
    </source>
</evidence>
<keyword evidence="2" id="KW-0597">Phosphoprotein</keyword>
<feature type="compositionally biased region" description="Polar residues" evidence="8">
    <location>
        <begin position="528"/>
        <end position="544"/>
    </location>
</feature>
<dbReference type="GO" id="GO:0005634">
    <property type="term" value="C:nucleus"/>
    <property type="evidence" value="ECO:0007669"/>
    <property type="project" value="UniProtKB-SubCell"/>
</dbReference>
<dbReference type="Proteomes" id="UP000639338">
    <property type="component" value="Unassembled WGS sequence"/>
</dbReference>
<name>A0A834XIU6_APHGI</name>
<feature type="compositionally biased region" description="Basic residues" evidence="8">
    <location>
        <begin position="633"/>
        <end position="649"/>
    </location>
</feature>
<evidence type="ECO:0000256" key="4">
    <source>
        <dbReference type="ARBA" id="ARBA00023108"/>
    </source>
</evidence>
<feature type="compositionally biased region" description="Polar residues" evidence="8">
    <location>
        <begin position="1"/>
        <end position="41"/>
    </location>
</feature>
<evidence type="ECO:0000256" key="5">
    <source>
        <dbReference type="ARBA" id="ARBA00023242"/>
    </source>
</evidence>
<feature type="domain" description="PAS" evidence="9">
    <location>
        <begin position="132"/>
        <end position="192"/>
    </location>
</feature>
<feature type="compositionally biased region" description="Low complexity" evidence="8">
    <location>
        <begin position="545"/>
        <end position="575"/>
    </location>
</feature>
<dbReference type="GO" id="GO:0000976">
    <property type="term" value="F:transcription cis-regulatory region binding"/>
    <property type="evidence" value="ECO:0007669"/>
    <property type="project" value="TreeGrafter"/>
</dbReference>
<gene>
    <name evidence="10" type="ORF">HCN44_003791</name>
</gene>
<feature type="compositionally biased region" description="Basic and acidic residues" evidence="8">
    <location>
        <begin position="661"/>
        <end position="674"/>
    </location>
</feature>
<dbReference type="AlphaFoldDB" id="A0A834XIU6"/>
<evidence type="ECO:0000256" key="3">
    <source>
        <dbReference type="ARBA" id="ARBA00022737"/>
    </source>
</evidence>
<dbReference type="GO" id="GO:0043153">
    <property type="term" value="P:entrainment of circadian clock by photoperiod"/>
    <property type="evidence" value="ECO:0007669"/>
    <property type="project" value="TreeGrafter"/>
</dbReference>
<dbReference type="GO" id="GO:0005737">
    <property type="term" value="C:cytoplasm"/>
    <property type="evidence" value="ECO:0007669"/>
    <property type="project" value="TreeGrafter"/>
</dbReference>
<keyword evidence="7" id="KW-0175">Coiled coil</keyword>
<dbReference type="InterPro" id="IPR022728">
    <property type="entry name" value="Period_circadian-like_C"/>
</dbReference>
<proteinExistence type="predicted"/>
<feature type="region of interest" description="Disordered" evidence="8">
    <location>
        <begin position="621"/>
        <end position="674"/>
    </location>
</feature>
<organism evidence="10 11">
    <name type="scientific">Aphidius gifuensis</name>
    <name type="common">Parasitoid wasp</name>
    <dbReference type="NCBI Taxonomy" id="684658"/>
    <lineage>
        <taxon>Eukaryota</taxon>
        <taxon>Metazoa</taxon>
        <taxon>Ecdysozoa</taxon>
        <taxon>Arthropoda</taxon>
        <taxon>Hexapoda</taxon>
        <taxon>Insecta</taxon>
        <taxon>Pterygota</taxon>
        <taxon>Neoptera</taxon>
        <taxon>Endopterygota</taxon>
        <taxon>Hymenoptera</taxon>
        <taxon>Apocrita</taxon>
        <taxon>Ichneumonoidea</taxon>
        <taxon>Braconidae</taxon>
        <taxon>Aphidiinae</taxon>
        <taxon>Aphidius</taxon>
    </lineage>
</organism>
<feature type="domain" description="PAS" evidence="9">
    <location>
        <begin position="271"/>
        <end position="334"/>
    </location>
</feature>
<evidence type="ECO:0000256" key="8">
    <source>
        <dbReference type="SAM" id="MobiDB-lite"/>
    </source>
</evidence>
<dbReference type="PANTHER" id="PTHR11269:SF16">
    <property type="entry name" value="PERIOD CIRCADIAN PROTEIN"/>
    <property type="match status" value="1"/>
</dbReference>
<dbReference type="GO" id="GO:0001222">
    <property type="term" value="F:transcription corepressor binding"/>
    <property type="evidence" value="ECO:0007669"/>
    <property type="project" value="TreeGrafter"/>
</dbReference>
<evidence type="ECO:0000256" key="1">
    <source>
        <dbReference type="ARBA" id="ARBA00004123"/>
    </source>
</evidence>
<dbReference type="PANTHER" id="PTHR11269">
    <property type="entry name" value="PERIOD CIRCADIAN PROTEIN"/>
    <property type="match status" value="1"/>
</dbReference>
<evidence type="ECO:0000259" key="9">
    <source>
        <dbReference type="PROSITE" id="PS50112"/>
    </source>
</evidence>
<evidence type="ECO:0000256" key="6">
    <source>
        <dbReference type="ARBA" id="ARBA00040849"/>
    </source>
</evidence>
<dbReference type="InterPro" id="IPR050760">
    <property type="entry name" value="Period_circadian_regulator"/>
</dbReference>
<dbReference type="SMART" id="SM00091">
    <property type="entry name" value="PAS"/>
    <property type="match status" value="2"/>
</dbReference>
<dbReference type="Pfam" id="PF14598">
    <property type="entry name" value="PAS_11"/>
    <property type="match status" value="1"/>
</dbReference>
<feature type="region of interest" description="Disordered" evidence="8">
    <location>
        <begin position="1"/>
        <end position="57"/>
    </location>
</feature>
<dbReference type="GO" id="GO:0000122">
    <property type="term" value="P:negative regulation of transcription by RNA polymerase II"/>
    <property type="evidence" value="ECO:0007669"/>
    <property type="project" value="TreeGrafter"/>
</dbReference>
<dbReference type="SUPFAM" id="SSF55785">
    <property type="entry name" value="PYP-like sensor domain (PAS domain)"/>
    <property type="match status" value="2"/>
</dbReference>
<evidence type="ECO:0000256" key="7">
    <source>
        <dbReference type="SAM" id="Coils"/>
    </source>
</evidence>
<keyword evidence="4" id="KW-0090">Biological rhythms</keyword>
<keyword evidence="5" id="KW-0539">Nucleus</keyword>
<dbReference type="FunFam" id="3.30.450.20:FF:000066">
    <property type="entry name" value="Period circadian protein"/>
    <property type="match status" value="1"/>
</dbReference>
<dbReference type="GO" id="GO:0032922">
    <property type="term" value="P:circadian regulation of gene expression"/>
    <property type="evidence" value="ECO:0007669"/>
    <property type="project" value="TreeGrafter"/>
</dbReference>
<protein>
    <recommendedName>
        <fullName evidence="6">Period circadian protein</fullName>
    </recommendedName>
</protein>
<keyword evidence="3" id="KW-0677">Repeat</keyword>
<sequence length="1017" mass="116004">MSSTDNVKISDSGYTRENGQSQESSGNSLSKTDNKNQSESSGYCGGQPSALGSSHDAGQQLNNEEINDSKINQLKSNLMENSEVDHTKKQSETKELMDVRDQNGHSTVLEHKRVSKSNLSANGFYTIISLSDGIVLHSTVSSEKSLGYLEDSWIGKSFIDYVDPQDRTYFAEKVINNITVPFDELEKDLNGQTINFYCRLRTNKNLIDIKNIDGSNDIKDINKNKISIYIPFYFNVGFKYFGESQSNNNPLMMFVTIVAWPVLSFYKAPEETIMSTVFSTRHTASCHLSYIDDDAVQYFGYLPQDIIGRSLFDFYHPDDLLFIKEVYETVVRLQVGTSFRSKPYRFLSQNGDYVMIETKWSSFINPWTDKIEFITGHHRVLRGPINQNVFDLSTSDHHYSPLVNIGDEICKQLQSIENDIQTLLNKRVEKIKMIENKKSYHLAKLMDTIGQEIQRSCISPNNEDKNFLVQKNASYQENNSVVHRNYCDSKISDRTPSYDQLNYNEKIKKFFSDDLQIFKDFRTSLDTVNSNGPNFDNKTSPSYHNSSKNNNSSGSGEKLSNGSNDNRNFNSSSQNNFKLPVLTEALLHKHNQEMEKQLIQQYTEKCSTIKNEKFNKVNNEVNEINDTDDKSTRQKNLKNQKNGKKRHHSSSINKSLIKVSKKNDESKTVENKNDDTVELNKSNKNIKFNISENYTTKNKPLKETECSGDPSSLPISKKLRKTSVQENNMMLITPEQKINSQLPSTSKINQLNLNVTVSYSELEEKIIYPQVIETLKNTPSIVINMPINNIQAESQATSIEVQPSSAALSESSKKISSIGKHVKTSEIAEESAINTMDLSMHDSTDSSFYGSFLSSSSSNSSKERNKEILKKRLDDMKNKSQRHFSMINDMKANFKKQQKKIRNDLSKEKKKRNDLLKKKKCLVAKNKIKNTQEKLIKMTPSWLEGVKVTPDLTYRYQLVPKSLDDILQADMITLNNTNQPQLVNEQFRQLCIDFEINQLSNLFINNSGGSNNSSNQQ</sequence>
<dbReference type="Gene3D" id="3.30.450.20">
    <property type="entry name" value="PAS domain"/>
    <property type="match status" value="2"/>
</dbReference>
<comment type="subcellular location">
    <subcellularLocation>
        <location evidence="1">Nucleus</location>
    </subcellularLocation>
</comment>
<dbReference type="CDD" id="cd00130">
    <property type="entry name" value="PAS"/>
    <property type="match status" value="2"/>
</dbReference>
<dbReference type="OrthoDB" id="7788983at2759"/>
<reference evidence="10 11" key="1">
    <citation type="submission" date="2020-08" db="EMBL/GenBank/DDBJ databases">
        <title>Aphidius gifuensis genome sequencing and assembly.</title>
        <authorList>
            <person name="Du Z."/>
        </authorList>
    </citation>
    <scope>NUCLEOTIDE SEQUENCE [LARGE SCALE GENOMIC DNA]</scope>
    <source>
        <strain evidence="10">YNYX2018</strain>
        <tissue evidence="10">Adults</tissue>
    </source>
</reference>